<organism evidence="1">
    <name type="scientific">Anguilla anguilla</name>
    <name type="common">European freshwater eel</name>
    <name type="synonym">Muraena anguilla</name>
    <dbReference type="NCBI Taxonomy" id="7936"/>
    <lineage>
        <taxon>Eukaryota</taxon>
        <taxon>Metazoa</taxon>
        <taxon>Chordata</taxon>
        <taxon>Craniata</taxon>
        <taxon>Vertebrata</taxon>
        <taxon>Euteleostomi</taxon>
        <taxon>Actinopterygii</taxon>
        <taxon>Neopterygii</taxon>
        <taxon>Teleostei</taxon>
        <taxon>Anguilliformes</taxon>
        <taxon>Anguillidae</taxon>
        <taxon>Anguilla</taxon>
    </lineage>
</organism>
<protein>
    <submittedName>
        <fullName evidence="1">Uncharacterized protein</fullName>
    </submittedName>
</protein>
<dbReference type="AlphaFoldDB" id="A0A0E9RBN7"/>
<evidence type="ECO:0000313" key="1">
    <source>
        <dbReference type="EMBL" id="JAH25885.1"/>
    </source>
</evidence>
<dbReference type="EMBL" id="GBXM01082692">
    <property type="protein sequence ID" value="JAH25885.1"/>
    <property type="molecule type" value="Transcribed_RNA"/>
</dbReference>
<reference evidence="1" key="2">
    <citation type="journal article" date="2015" name="Fish Shellfish Immunol.">
        <title>Early steps in the European eel (Anguilla anguilla)-Vibrio vulnificus interaction in the gills: Role of the RtxA13 toxin.</title>
        <authorList>
            <person name="Callol A."/>
            <person name="Pajuelo D."/>
            <person name="Ebbesson L."/>
            <person name="Teles M."/>
            <person name="MacKenzie S."/>
            <person name="Amaro C."/>
        </authorList>
    </citation>
    <scope>NUCLEOTIDE SEQUENCE</scope>
</reference>
<proteinExistence type="predicted"/>
<sequence length="46" mass="5318">MDLNSVCTETYTISTLCQELMVSILFSEQFFFFFEKGCIILRSNAP</sequence>
<name>A0A0E9RBN7_ANGAN</name>
<accession>A0A0E9RBN7</accession>
<reference evidence="1" key="1">
    <citation type="submission" date="2014-11" db="EMBL/GenBank/DDBJ databases">
        <authorList>
            <person name="Amaro Gonzalez C."/>
        </authorList>
    </citation>
    <scope>NUCLEOTIDE SEQUENCE</scope>
</reference>